<dbReference type="EMBL" id="DPVV01000549">
    <property type="protein sequence ID" value="HCL04035.1"/>
    <property type="molecule type" value="Genomic_DNA"/>
</dbReference>
<organism evidence="1 2">
    <name type="scientific">Lachnoclostridium phytofermentans</name>
    <dbReference type="NCBI Taxonomy" id="66219"/>
    <lineage>
        <taxon>Bacteria</taxon>
        <taxon>Bacillati</taxon>
        <taxon>Bacillota</taxon>
        <taxon>Clostridia</taxon>
        <taxon>Lachnospirales</taxon>
        <taxon>Lachnospiraceae</taxon>
    </lineage>
</organism>
<sequence>MECDCMKEMDHGCMKEMDHGCRKEMECGRREMECGCGREMERGCKKEMECCRREMECGCMKELSCEKEVRCECEMTPSCGCQQNIGCGCEMERGCGYEIERNRRCMDMNCGCMESCTSCLSHEEFNCLLHQLLQYEEGADVEFCKAKKDLEEAIARLQCGVGCNTKIHELYCMINEWLDCYEMENCQCSCNSNCREMRCELHEMVKEIHNLQNESCCHAFAACQSLAEAKKLTECMLAFREKVMRNCYPRQC</sequence>
<comment type="caution">
    <text evidence="1">The sequence shown here is derived from an EMBL/GenBank/DDBJ whole genome shotgun (WGS) entry which is preliminary data.</text>
</comment>
<evidence type="ECO:0000313" key="1">
    <source>
        <dbReference type="EMBL" id="HCL04035.1"/>
    </source>
</evidence>
<accession>A0A3D2XBY3</accession>
<evidence type="ECO:0000313" key="2">
    <source>
        <dbReference type="Proteomes" id="UP000262969"/>
    </source>
</evidence>
<protein>
    <submittedName>
        <fullName evidence="1">Uncharacterized protein</fullName>
    </submittedName>
</protein>
<proteinExistence type="predicted"/>
<dbReference type="Proteomes" id="UP000262969">
    <property type="component" value="Unassembled WGS sequence"/>
</dbReference>
<gene>
    <name evidence="1" type="ORF">DHW61_16780</name>
</gene>
<name>A0A3D2XBY3_9FIRM</name>
<reference evidence="1 2" key="1">
    <citation type="journal article" date="2018" name="Nat. Biotechnol.">
        <title>A standardized bacterial taxonomy based on genome phylogeny substantially revises the tree of life.</title>
        <authorList>
            <person name="Parks D.H."/>
            <person name="Chuvochina M."/>
            <person name="Waite D.W."/>
            <person name="Rinke C."/>
            <person name="Skarshewski A."/>
            <person name="Chaumeil P.A."/>
            <person name="Hugenholtz P."/>
        </authorList>
    </citation>
    <scope>NUCLEOTIDE SEQUENCE [LARGE SCALE GENOMIC DNA]</scope>
    <source>
        <strain evidence="1">UBA11728</strain>
    </source>
</reference>
<dbReference type="AlphaFoldDB" id="A0A3D2XBY3"/>